<evidence type="ECO:0000256" key="1">
    <source>
        <dbReference type="ARBA" id="ARBA00004651"/>
    </source>
</evidence>
<keyword evidence="5" id="KW-0472">Membrane</keyword>
<organism evidence="6 7">
    <name type="scientific">Paraburkholderia madseniana</name>
    <dbReference type="NCBI Taxonomy" id="2599607"/>
    <lineage>
        <taxon>Bacteria</taxon>
        <taxon>Pseudomonadati</taxon>
        <taxon>Pseudomonadota</taxon>
        <taxon>Betaproteobacteria</taxon>
        <taxon>Burkholderiales</taxon>
        <taxon>Burkholderiaceae</taxon>
        <taxon>Paraburkholderia</taxon>
    </lineage>
</organism>
<sequence>MPVGLGTFEAASVAMLSLLGVSVEAARAGTLLLRGLTFWLPMLPGIWLARREISRAR</sequence>
<evidence type="ECO:0000256" key="3">
    <source>
        <dbReference type="ARBA" id="ARBA00022692"/>
    </source>
</evidence>
<keyword evidence="4" id="KW-1133">Transmembrane helix</keyword>
<reference evidence="6" key="1">
    <citation type="submission" date="2022-06" db="EMBL/GenBank/DDBJ databases">
        <title>PHB producers.</title>
        <authorList>
            <person name="Besaury L."/>
        </authorList>
    </citation>
    <scope>NUCLEOTIDE SEQUENCE</scope>
    <source>
        <strain evidence="6">SEWS6</strain>
    </source>
</reference>
<dbReference type="InterPro" id="IPR022791">
    <property type="entry name" value="L-PG_synthase/AglD"/>
</dbReference>
<evidence type="ECO:0000256" key="2">
    <source>
        <dbReference type="ARBA" id="ARBA00022475"/>
    </source>
</evidence>
<dbReference type="GO" id="GO:0005886">
    <property type="term" value="C:plasma membrane"/>
    <property type="evidence" value="ECO:0007669"/>
    <property type="project" value="UniProtKB-SubCell"/>
</dbReference>
<keyword evidence="3" id="KW-0812">Transmembrane</keyword>
<evidence type="ECO:0000256" key="4">
    <source>
        <dbReference type="ARBA" id="ARBA00022989"/>
    </source>
</evidence>
<gene>
    <name evidence="6" type="ORF">NIE36_25765</name>
</gene>
<dbReference type="Proteomes" id="UP001242288">
    <property type="component" value="Unassembled WGS sequence"/>
</dbReference>
<comment type="caution">
    <text evidence="6">The sequence shown here is derived from an EMBL/GenBank/DDBJ whole genome shotgun (WGS) entry which is preliminary data.</text>
</comment>
<keyword evidence="2" id="KW-1003">Cell membrane</keyword>
<protein>
    <submittedName>
        <fullName evidence="6">Lysylphosphatidylglycerol synthase domain-containing protein</fullName>
    </submittedName>
</protein>
<dbReference type="Pfam" id="PF03706">
    <property type="entry name" value="LPG_synthase_TM"/>
    <property type="match status" value="1"/>
</dbReference>
<evidence type="ECO:0000313" key="6">
    <source>
        <dbReference type="EMBL" id="MDQ6410591.1"/>
    </source>
</evidence>
<dbReference type="EMBL" id="JAMXWF010000023">
    <property type="protein sequence ID" value="MDQ6410591.1"/>
    <property type="molecule type" value="Genomic_DNA"/>
</dbReference>
<name>A0AAP5BH12_9BURK</name>
<dbReference type="AlphaFoldDB" id="A0AAP5BH12"/>
<proteinExistence type="predicted"/>
<evidence type="ECO:0000313" key="7">
    <source>
        <dbReference type="Proteomes" id="UP001242288"/>
    </source>
</evidence>
<evidence type="ECO:0000256" key="5">
    <source>
        <dbReference type="ARBA" id="ARBA00023136"/>
    </source>
</evidence>
<accession>A0AAP5BH12</accession>
<comment type="subcellular location">
    <subcellularLocation>
        <location evidence="1">Cell membrane</location>
        <topology evidence="1">Multi-pass membrane protein</topology>
    </subcellularLocation>
</comment>